<keyword evidence="1" id="KW-0472">Membrane</keyword>
<organism evidence="2 3">
    <name type="scientific">Umezawaea tangerina</name>
    <dbReference type="NCBI Taxonomy" id="84725"/>
    <lineage>
        <taxon>Bacteria</taxon>
        <taxon>Bacillati</taxon>
        <taxon>Actinomycetota</taxon>
        <taxon>Actinomycetes</taxon>
        <taxon>Pseudonocardiales</taxon>
        <taxon>Pseudonocardiaceae</taxon>
        <taxon>Umezawaea</taxon>
    </lineage>
</organism>
<gene>
    <name evidence="2" type="ORF">CLV43_103571</name>
</gene>
<evidence type="ECO:0000256" key="1">
    <source>
        <dbReference type="SAM" id="Phobius"/>
    </source>
</evidence>
<dbReference type="RefSeq" id="WP_170155790.1">
    <property type="nucleotide sequence ID" value="NZ_PVTF01000003.1"/>
</dbReference>
<dbReference type="AlphaFoldDB" id="A0A2T0TDS7"/>
<evidence type="ECO:0000313" key="3">
    <source>
        <dbReference type="Proteomes" id="UP000239494"/>
    </source>
</evidence>
<name>A0A2T0TDS7_9PSEU</name>
<protein>
    <submittedName>
        <fullName evidence="2">Intracellular septation protein A</fullName>
    </submittedName>
</protein>
<keyword evidence="1" id="KW-1133">Transmembrane helix</keyword>
<dbReference type="Proteomes" id="UP000239494">
    <property type="component" value="Unassembled WGS sequence"/>
</dbReference>
<feature type="transmembrane region" description="Helical" evidence="1">
    <location>
        <begin position="60"/>
        <end position="79"/>
    </location>
</feature>
<sequence length="194" mass="20717">MDSRIKALLPTLLVDLALPIGGYYLLNHLGAPDWLSLTAGAATSGLVLLVGILRTRTVDAAATFMLALFAFGLLTLFLTGDARFVIAKDSLLSLAVGLVFLGSLFAERPLLLTLTARTAPAVADRYRDSPAVRRTVRFATILWGVGMLVDAVVRIPLAYTLPVDVMVVGSPALTIAIVGVLVLITRKYAARQRD</sequence>
<feature type="transmembrane region" description="Helical" evidence="1">
    <location>
        <begin position="91"/>
        <end position="114"/>
    </location>
</feature>
<accession>A0A2T0TDS7</accession>
<keyword evidence="1" id="KW-0812">Transmembrane</keyword>
<proteinExistence type="predicted"/>
<feature type="transmembrane region" description="Helical" evidence="1">
    <location>
        <begin position="32"/>
        <end position="53"/>
    </location>
</feature>
<evidence type="ECO:0000313" key="2">
    <source>
        <dbReference type="EMBL" id="PRY43822.1"/>
    </source>
</evidence>
<feature type="transmembrane region" description="Helical" evidence="1">
    <location>
        <begin position="165"/>
        <end position="184"/>
    </location>
</feature>
<comment type="caution">
    <text evidence="2">The sequence shown here is derived from an EMBL/GenBank/DDBJ whole genome shotgun (WGS) entry which is preliminary data.</text>
</comment>
<dbReference type="NCBIfam" id="NF041646">
    <property type="entry name" value="VC0807_fam"/>
    <property type="match status" value="1"/>
</dbReference>
<feature type="transmembrane region" description="Helical" evidence="1">
    <location>
        <begin position="7"/>
        <end position="26"/>
    </location>
</feature>
<keyword evidence="3" id="KW-1185">Reference proteome</keyword>
<feature type="transmembrane region" description="Helical" evidence="1">
    <location>
        <begin position="135"/>
        <end position="159"/>
    </location>
</feature>
<reference evidence="2 3" key="1">
    <citation type="submission" date="2018-03" db="EMBL/GenBank/DDBJ databases">
        <title>Genomic Encyclopedia of Archaeal and Bacterial Type Strains, Phase II (KMG-II): from individual species to whole genera.</title>
        <authorList>
            <person name="Goeker M."/>
        </authorList>
    </citation>
    <scope>NUCLEOTIDE SEQUENCE [LARGE SCALE GENOMIC DNA]</scope>
    <source>
        <strain evidence="2 3">DSM 44720</strain>
    </source>
</reference>
<dbReference type="EMBL" id="PVTF01000003">
    <property type="protein sequence ID" value="PRY43822.1"/>
    <property type="molecule type" value="Genomic_DNA"/>
</dbReference>